<dbReference type="GO" id="GO:0005829">
    <property type="term" value="C:cytosol"/>
    <property type="evidence" value="ECO:0007669"/>
    <property type="project" value="TreeGrafter"/>
</dbReference>
<dbReference type="InterPro" id="IPR013131">
    <property type="entry name" value="Mannitol_DH_N"/>
</dbReference>
<dbReference type="PANTHER" id="PTHR30524:SF0">
    <property type="entry name" value="ALTRONATE OXIDOREDUCTASE-RELATED"/>
    <property type="match status" value="1"/>
</dbReference>
<comment type="caution">
    <text evidence="5">The sequence shown here is derived from an EMBL/GenBank/DDBJ whole genome shotgun (WGS) entry which is preliminary data.</text>
</comment>
<dbReference type="SUPFAM" id="SSF51735">
    <property type="entry name" value="NAD(P)-binding Rossmann-fold domains"/>
    <property type="match status" value="1"/>
</dbReference>
<organism evidence="5 6">
    <name type="scientific">candidate division KSB3 bacterium</name>
    <dbReference type="NCBI Taxonomy" id="2044937"/>
    <lineage>
        <taxon>Bacteria</taxon>
        <taxon>candidate division KSB3</taxon>
    </lineage>
</organism>
<protein>
    <submittedName>
        <fullName evidence="5">Mannitol-1-phosphate 5-dehydrogenase</fullName>
    </submittedName>
</protein>
<dbReference type="Gene3D" id="1.10.1040.10">
    <property type="entry name" value="N-(1-d-carboxylethyl)-l-norvaline Dehydrogenase, domain 2"/>
    <property type="match status" value="1"/>
</dbReference>
<feature type="domain" description="Mannitol dehydrogenase C-terminal" evidence="4">
    <location>
        <begin position="210"/>
        <end position="358"/>
    </location>
</feature>
<gene>
    <name evidence="5" type="ORF">CSA56_15710</name>
</gene>
<reference evidence="5 6" key="1">
    <citation type="submission" date="2017-10" db="EMBL/GenBank/DDBJ databases">
        <title>Novel microbial diversity and functional potential in the marine mammal oral microbiome.</title>
        <authorList>
            <person name="Dudek N.K."/>
            <person name="Sun C.L."/>
            <person name="Burstein D."/>
            <person name="Kantor R.S."/>
            <person name="Aliaga Goltsman D.S."/>
            <person name="Bik E.M."/>
            <person name="Thomas B.C."/>
            <person name="Banfield J.F."/>
            <person name="Relman D.A."/>
        </authorList>
    </citation>
    <scope>NUCLEOTIDE SEQUENCE [LARGE SCALE GENOMIC DNA]</scope>
    <source>
        <strain evidence="5">DOLJORAL78_47_16</strain>
    </source>
</reference>
<dbReference type="InterPro" id="IPR013328">
    <property type="entry name" value="6PGD_dom2"/>
</dbReference>
<sequence>MGQKKLVLFGAGNIGRSFIGQLFSRAGYEVVFIDINDTLLDALNAEHQYRVIIKHNEQPDETIWVKNIRGVHGQDIEQVSREISEASIVATAVGKGALPYIIPTLTQGLKRRREEYGEQPLDIILAENFRNVADYVRQELKALLPENYAIDALVGLVETSIGKMVPIMKEEDVQEDPLWVFAEEYNQLILDKHAFKNPIPDIPGMAPKDNMKAYVDRKLFIHNLGHAATAYFGYQYNPAFEYIYEPLAISERYQKVRACMMQSAAALNTEYPNDLTMPDLIDHIDDLLFRFKNKALGDTIFRVGRDLPRKLDKNDRLVGAMLLAKKHHCPCGLIAEAVRAAFDFRAKDEHGQLFPADRSFAENDYVKGTEHILSQVCHLTDTASLDIAVRNSIMGT</sequence>
<dbReference type="SUPFAM" id="SSF48179">
    <property type="entry name" value="6-phosphogluconate dehydrogenase C-terminal domain-like"/>
    <property type="match status" value="1"/>
</dbReference>
<keyword evidence="1" id="KW-0560">Oxidoreductase</keyword>
<evidence type="ECO:0000259" key="4">
    <source>
        <dbReference type="Pfam" id="PF08125"/>
    </source>
</evidence>
<proteinExistence type="predicted"/>
<dbReference type="EMBL" id="PDSK01000115">
    <property type="protein sequence ID" value="PIE32318.1"/>
    <property type="molecule type" value="Genomic_DNA"/>
</dbReference>
<dbReference type="Gene3D" id="3.40.50.720">
    <property type="entry name" value="NAD(P)-binding Rossmann-like Domain"/>
    <property type="match status" value="1"/>
</dbReference>
<dbReference type="InterPro" id="IPR036291">
    <property type="entry name" value="NAD(P)-bd_dom_sf"/>
</dbReference>
<dbReference type="InterPro" id="IPR013118">
    <property type="entry name" value="Mannitol_DH_C"/>
</dbReference>
<evidence type="ECO:0000259" key="3">
    <source>
        <dbReference type="Pfam" id="PF01232"/>
    </source>
</evidence>
<dbReference type="AlphaFoldDB" id="A0A2G6K9D8"/>
<dbReference type="PANTHER" id="PTHR30524">
    <property type="entry name" value="MANNITOL-1-PHOSPHATE 5-DEHYDROGENASE"/>
    <property type="match status" value="1"/>
</dbReference>
<dbReference type="InterPro" id="IPR008927">
    <property type="entry name" value="6-PGluconate_DH-like_C_sf"/>
</dbReference>
<name>A0A2G6K9D8_9BACT</name>
<dbReference type="Proteomes" id="UP000230821">
    <property type="component" value="Unassembled WGS sequence"/>
</dbReference>
<keyword evidence="2" id="KW-0520">NAD</keyword>
<evidence type="ECO:0000256" key="2">
    <source>
        <dbReference type="ARBA" id="ARBA00023027"/>
    </source>
</evidence>
<dbReference type="Pfam" id="PF08125">
    <property type="entry name" value="Mannitol_dh_C"/>
    <property type="match status" value="1"/>
</dbReference>
<dbReference type="GO" id="GO:0019592">
    <property type="term" value="P:mannitol catabolic process"/>
    <property type="evidence" value="ECO:0007669"/>
    <property type="project" value="TreeGrafter"/>
</dbReference>
<dbReference type="GO" id="GO:0008926">
    <property type="term" value="F:mannitol-1-phosphate 5-dehydrogenase activity"/>
    <property type="evidence" value="ECO:0007669"/>
    <property type="project" value="TreeGrafter"/>
</dbReference>
<dbReference type="Pfam" id="PF01232">
    <property type="entry name" value="Mannitol_dh"/>
    <property type="match status" value="1"/>
</dbReference>
<evidence type="ECO:0000256" key="1">
    <source>
        <dbReference type="ARBA" id="ARBA00023002"/>
    </source>
</evidence>
<feature type="domain" description="Mannitol dehydrogenase N-terminal" evidence="3">
    <location>
        <begin position="5"/>
        <end position="203"/>
    </location>
</feature>
<accession>A0A2G6K9D8</accession>
<evidence type="ECO:0000313" key="5">
    <source>
        <dbReference type="EMBL" id="PIE32318.1"/>
    </source>
</evidence>
<evidence type="ECO:0000313" key="6">
    <source>
        <dbReference type="Proteomes" id="UP000230821"/>
    </source>
</evidence>